<gene>
    <name evidence="1" type="ORF">FB382_001909</name>
</gene>
<dbReference type="AlphaFoldDB" id="A0A7W3IZN0"/>
<name>A0A7W3IZN0_9ACTN</name>
<evidence type="ECO:0000313" key="2">
    <source>
        <dbReference type="Proteomes" id="UP000580910"/>
    </source>
</evidence>
<dbReference type="Proteomes" id="UP000580910">
    <property type="component" value="Unassembled WGS sequence"/>
</dbReference>
<accession>A0A7W3IZN0</accession>
<keyword evidence="2" id="KW-1185">Reference proteome</keyword>
<organism evidence="1 2">
    <name type="scientific">Nocardioides ginsengisegetis</name>
    <dbReference type="NCBI Taxonomy" id="661491"/>
    <lineage>
        <taxon>Bacteria</taxon>
        <taxon>Bacillati</taxon>
        <taxon>Actinomycetota</taxon>
        <taxon>Actinomycetes</taxon>
        <taxon>Propionibacteriales</taxon>
        <taxon>Nocardioidaceae</taxon>
        <taxon>Nocardioides</taxon>
    </lineage>
</organism>
<comment type="caution">
    <text evidence="1">The sequence shown here is derived from an EMBL/GenBank/DDBJ whole genome shotgun (WGS) entry which is preliminary data.</text>
</comment>
<dbReference type="RefSeq" id="WP_182538685.1">
    <property type="nucleotide sequence ID" value="NZ_JACGXA010000001.1"/>
</dbReference>
<sequence length="150" mass="15247">MITRPRMMVTIGVVLLITVGAAVLGGWWLGSRGEAAPPDPVIALAEDWPGIPYARIQGSVTITDDCVTVDGHLSVWPRGAHLAAQDDSSGIALPGGMFVPIGGALDSAGGSYDVAFSGLAGMIGADQAAAVRACATRLGQTSFVVVFPEA</sequence>
<dbReference type="EMBL" id="JACGXA010000001">
    <property type="protein sequence ID" value="MBA8803618.1"/>
    <property type="molecule type" value="Genomic_DNA"/>
</dbReference>
<reference evidence="1 2" key="1">
    <citation type="submission" date="2020-07" db="EMBL/GenBank/DDBJ databases">
        <title>Sequencing the genomes of 1000 actinobacteria strains.</title>
        <authorList>
            <person name="Klenk H.-P."/>
        </authorList>
    </citation>
    <scope>NUCLEOTIDE SEQUENCE [LARGE SCALE GENOMIC DNA]</scope>
    <source>
        <strain evidence="1 2">DSM 21349</strain>
    </source>
</reference>
<evidence type="ECO:0000313" key="1">
    <source>
        <dbReference type="EMBL" id="MBA8803618.1"/>
    </source>
</evidence>
<proteinExistence type="predicted"/>
<protein>
    <submittedName>
        <fullName evidence="1">Uncharacterized protein</fullName>
    </submittedName>
</protein>